<feature type="compositionally biased region" description="Low complexity" evidence="1">
    <location>
        <begin position="87"/>
        <end position="98"/>
    </location>
</feature>
<gene>
    <name evidence="3" type="ORF">BFW38_14125</name>
</gene>
<protein>
    <recommendedName>
        <fullName evidence="5">DUF1302 domain-containing protein</fullName>
    </recommendedName>
</protein>
<evidence type="ECO:0000256" key="2">
    <source>
        <dbReference type="SAM" id="SignalP"/>
    </source>
</evidence>
<feature type="region of interest" description="Disordered" evidence="1">
    <location>
        <begin position="71"/>
        <end position="98"/>
    </location>
</feature>
<dbReference type="RefSeq" id="WP_068999483.1">
    <property type="nucleotide sequence ID" value="NZ_MDTQ01000001.1"/>
</dbReference>
<feature type="chain" id="PRO_5009119696" description="DUF1302 domain-containing protein" evidence="2">
    <location>
        <begin position="29"/>
        <end position="660"/>
    </location>
</feature>
<evidence type="ECO:0000313" key="3">
    <source>
        <dbReference type="EMBL" id="ODC04499.1"/>
    </source>
</evidence>
<dbReference type="STRING" id="197479.BFW38_14125"/>
<evidence type="ECO:0008006" key="5">
    <source>
        <dbReference type="Google" id="ProtNLM"/>
    </source>
</evidence>
<proteinExistence type="predicted"/>
<name>A0A1E2VBY5_9GAMM</name>
<feature type="signal peptide" evidence="2">
    <location>
        <begin position="1"/>
        <end position="28"/>
    </location>
</feature>
<evidence type="ECO:0000313" key="4">
    <source>
        <dbReference type="Proteomes" id="UP000094291"/>
    </source>
</evidence>
<accession>A0A1E2VBY5</accession>
<organism evidence="3 4">
    <name type="scientific">Terasakiispira papahanaumokuakeensis</name>
    <dbReference type="NCBI Taxonomy" id="197479"/>
    <lineage>
        <taxon>Bacteria</taxon>
        <taxon>Pseudomonadati</taxon>
        <taxon>Pseudomonadota</taxon>
        <taxon>Gammaproteobacteria</taxon>
        <taxon>Oceanospirillales</taxon>
        <taxon>Terasakiispira</taxon>
    </lineage>
</organism>
<dbReference type="OrthoDB" id="7000272at2"/>
<sequence length="660" mass="71536">MEQNTRLKHLPPLSALALAIATMPYAQAAEFSAGGFDVRIDSSASIGASWRVEERNDDYVAAGTLNASGHSVKGGPAALGGDQTYPGQQTNNTDDGNQNFDKGDLTSLIFKGSHDFNITHRSYPNMGAKVGFRYWYDGALDGLDGPTDGGQANHWRDTDSFDDAKSGIEVMDAYLWSDIDIGGRLGQVKVGRHVLNWGESTFIQGGLNVINPVDVSALRKPGAELKEGLLPVGLVSGSLSLDEAGNWNLGAFYQFERAEVRPDACGTYFSNNDFVSDGCGPVYFTGSTYPENLNGFTFSGTPYEYLATADRAGTKHASSTGSFGVNLKWYAEALNGTEFGLYYLNYHSRLPYIGGYIGENSTNGAAAAGLLANNPTGFSREEQSRYRVNYPENIDLFGFTFSTLLPTGTAWSGEFSYRPNMPIQVNANDILVRGAPTALFTQQAAAAVGAQLVQAGLTPGSAAYNQQLAAGVANATANMGSRPLPSDVAALESGRWDKGYREFPVSQLQMTFIHDFNQTLGADNLRLIGEVGMTYVDDLPDISEMRFGRSSIYGSYGGSNDGYVTDFSWGYRLVGQLEYNNALIGGLTLKPTLSWSHDVEGYGPEPGSQFYEGRQIIGFAMNAEYLNTYTASLSYTDYLDTDYWDLDDRDFISLSLGMNY</sequence>
<dbReference type="Proteomes" id="UP000094291">
    <property type="component" value="Unassembled WGS sequence"/>
</dbReference>
<dbReference type="EMBL" id="MDTQ01000001">
    <property type="protein sequence ID" value="ODC04499.1"/>
    <property type="molecule type" value="Genomic_DNA"/>
</dbReference>
<dbReference type="InterPro" id="IPR010727">
    <property type="entry name" value="DUF1302"/>
</dbReference>
<evidence type="ECO:0000256" key="1">
    <source>
        <dbReference type="SAM" id="MobiDB-lite"/>
    </source>
</evidence>
<comment type="caution">
    <text evidence="3">The sequence shown here is derived from an EMBL/GenBank/DDBJ whole genome shotgun (WGS) entry which is preliminary data.</text>
</comment>
<keyword evidence="4" id="KW-1185">Reference proteome</keyword>
<keyword evidence="2" id="KW-0732">Signal</keyword>
<reference evidence="3 4" key="1">
    <citation type="submission" date="2016-08" db="EMBL/GenBank/DDBJ databases">
        <authorList>
            <person name="Seilhamer J.J."/>
        </authorList>
    </citation>
    <scope>NUCLEOTIDE SEQUENCE [LARGE SCALE GENOMIC DNA]</scope>
    <source>
        <strain evidence="3 4">PH27A</strain>
    </source>
</reference>
<dbReference type="Pfam" id="PF06980">
    <property type="entry name" value="DUF1302"/>
    <property type="match status" value="1"/>
</dbReference>
<dbReference type="AlphaFoldDB" id="A0A1E2VBY5"/>